<dbReference type="GO" id="GO:0016301">
    <property type="term" value="F:kinase activity"/>
    <property type="evidence" value="ECO:0007669"/>
    <property type="project" value="InterPro"/>
</dbReference>
<reference evidence="2 3" key="1">
    <citation type="submission" date="2017-09" db="EMBL/GenBank/DDBJ databases">
        <title>Depth-based differentiation of microbial function through sediment-hosted aquifers and enrichment of novel symbionts in the deep terrestrial subsurface.</title>
        <authorList>
            <person name="Probst A.J."/>
            <person name="Ladd B."/>
            <person name="Jarett J.K."/>
            <person name="Geller-Mcgrath D.E."/>
            <person name="Sieber C.M."/>
            <person name="Emerson J.B."/>
            <person name="Anantharaman K."/>
            <person name="Thomas B.C."/>
            <person name="Malmstrom R."/>
            <person name="Stieglmeier M."/>
            <person name="Klingl A."/>
            <person name="Woyke T."/>
            <person name="Ryan C.M."/>
            <person name="Banfield J.F."/>
        </authorList>
    </citation>
    <scope>NUCLEOTIDE SEQUENCE [LARGE SCALE GENOMIC DNA]</scope>
    <source>
        <strain evidence="2">CG10_big_fil_rev_8_21_14_0_10_32_10</strain>
    </source>
</reference>
<dbReference type="PROSITE" id="PS51459">
    <property type="entry name" value="FIDO"/>
    <property type="match status" value="1"/>
</dbReference>
<evidence type="ECO:0000313" key="2">
    <source>
        <dbReference type="EMBL" id="PIR43436.1"/>
    </source>
</evidence>
<comment type="caution">
    <text evidence="2">The sequence shown here is derived from an EMBL/GenBank/DDBJ whole genome shotgun (WGS) entry which is preliminary data.</text>
</comment>
<dbReference type="PIRSF" id="PIRSF018297">
    <property type="entry name" value="Doc"/>
    <property type="match status" value="1"/>
</dbReference>
<dbReference type="InterPro" id="IPR036597">
    <property type="entry name" value="Fido-like_dom_sf"/>
</dbReference>
<dbReference type="PANTHER" id="PTHR39426">
    <property type="entry name" value="HOMOLOGY TO DEATH-ON-CURING PROTEIN OF PHAGE P1"/>
    <property type="match status" value="1"/>
</dbReference>
<protein>
    <submittedName>
        <fullName evidence="2">Type II toxin-antitoxin system death-on-curing family toxin</fullName>
    </submittedName>
</protein>
<organism evidence="2 3">
    <name type="scientific">candidate division WWE3 bacterium CG10_big_fil_rev_8_21_14_0_10_32_10</name>
    <dbReference type="NCBI Taxonomy" id="1975090"/>
    <lineage>
        <taxon>Bacteria</taxon>
        <taxon>Katanobacteria</taxon>
    </lineage>
</organism>
<dbReference type="Pfam" id="PF02661">
    <property type="entry name" value="Fic"/>
    <property type="match status" value="1"/>
</dbReference>
<proteinExistence type="predicted"/>
<name>A0A2H0RAQ5_UNCKA</name>
<feature type="domain" description="Fido" evidence="1">
    <location>
        <begin position="4"/>
        <end position="122"/>
    </location>
</feature>
<dbReference type="InterPro" id="IPR003812">
    <property type="entry name" value="Fido"/>
</dbReference>
<dbReference type="InterPro" id="IPR053737">
    <property type="entry name" value="Type_II_TA_Toxin"/>
</dbReference>
<dbReference type="InterPro" id="IPR006440">
    <property type="entry name" value="Doc"/>
</dbReference>
<gene>
    <name evidence="2" type="ORF">COV24_02755</name>
</gene>
<dbReference type="Proteomes" id="UP000230214">
    <property type="component" value="Unassembled WGS sequence"/>
</dbReference>
<dbReference type="NCBIfam" id="TIGR01550">
    <property type="entry name" value="DOC_P1"/>
    <property type="match status" value="1"/>
</dbReference>
<evidence type="ECO:0000313" key="3">
    <source>
        <dbReference type="Proteomes" id="UP000230214"/>
    </source>
</evidence>
<evidence type="ECO:0000259" key="1">
    <source>
        <dbReference type="PROSITE" id="PS51459"/>
    </source>
</evidence>
<dbReference type="SUPFAM" id="SSF140931">
    <property type="entry name" value="Fic-like"/>
    <property type="match status" value="1"/>
</dbReference>
<sequence length="127" mass="14667">MQYLNLEEILAIHYEIIKQTGGSQGIRDINLLYSTIERPKSYFTNKPLYKGIYNKAVALLHSLVLNHAFLDGNKRTGIAATSRFLYINGCILTPKKDQTHEFLLKIINKKVDFNEIVQWLKENAEKI</sequence>
<dbReference type="EMBL" id="PCXU01000024">
    <property type="protein sequence ID" value="PIR43436.1"/>
    <property type="molecule type" value="Genomic_DNA"/>
</dbReference>
<dbReference type="PANTHER" id="PTHR39426:SF1">
    <property type="entry name" value="HOMOLOGY TO DEATH-ON-CURING PROTEIN OF PHAGE P1"/>
    <property type="match status" value="1"/>
</dbReference>
<dbReference type="Gene3D" id="1.20.120.1870">
    <property type="entry name" value="Fic/DOC protein, Fido domain"/>
    <property type="match status" value="1"/>
</dbReference>
<dbReference type="AlphaFoldDB" id="A0A2H0RAQ5"/>
<accession>A0A2H0RAQ5</accession>